<dbReference type="RefSeq" id="WP_273000609.1">
    <property type="nucleotide sequence ID" value="NZ_PEBV01000040.1"/>
</dbReference>
<evidence type="ECO:0000313" key="1">
    <source>
        <dbReference type="EMBL" id="PTQ51779.1"/>
    </source>
</evidence>
<gene>
    <name evidence="1" type="ORF">HSCHL_1183</name>
</gene>
<comment type="caution">
    <text evidence="1">The sequence shown here is derived from an EMBL/GenBank/DDBJ whole genome shotgun (WGS) entry which is preliminary data.</text>
</comment>
<reference evidence="1 2" key="1">
    <citation type="submission" date="2017-08" db="EMBL/GenBank/DDBJ databases">
        <title>Burning lignite coal seam in the remote Altai Mountains harbors a hydrogen-driven thermophilic microbial community.</title>
        <authorList>
            <person name="Kadnikov V.V."/>
            <person name="Mardanov A.V."/>
            <person name="Ivasenko D."/>
            <person name="Beletsky A.V."/>
            <person name="Karnachuk O.V."/>
            <person name="Ravin N.V."/>
        </authorList>
    </citation>
    <scope>NUCLEOTIDE SEQUENCE [LARGE SCALE GENOMIC DNA]</scope>
    <source>
        <strain evidence="1">AL33</strain>
    </source>
</reference>
<dbReference type="Proteomes" id="UP000244180">
    <property type="component" value="Unassembled WGS sequence"/>
</dbReference>
<name>A0A2T5G6H9_HYDSH</name>
<protein>
    <submittedName>
        <fullName evidence="1">Uncharacterized protein</fullName>
    </submittedName>
</protein>
<dbReference type="AlphaFoldDB" id="A0A2T5G6H9"/>
<evidence type="ECO:0000313" key="2">
    <source>
        <dbReference type="Proteomes" id="UP000244180"/>
    </source>
</evidence>
<accession>A0A2T5G6H9</accession>
<organism evidence="1 2">
    <name type="scientific">Hydrogenibacillus schlegelii</name>
    <name type="common">Bacillus schlegelii</name>
    <dbReference type="NCBI Taxonomy" id="1484"/>
    <lineage>
        <taxon>Bacteria</taxon>
        <taxon>Bacillati</taxon>
        <taxon>Bacillota</taxon>
        <taxon>Bacilli</taxon>
        <taxon>Bacillales</taxon>
        <taxon>Bacillales Family X. Incertae Sedis</taxon>
        <taxon>Hydrogenibacillus</taxon>
    </lineage>
</organism>
<dbReference type="EMBL" id="PEBV01000040">
    <property type="protein sequence ID" value="PTQ51779.1"/>
    <property type="molecule type" value="Genomic_DNA"/>
</dbReference>
<sequence>MFAIEEKRTWVRGGLVWIVARKEGRSAEGSVRRGGSIRRRSF</sequence>
<proteinExistence type="predicted"/>